<name>A0AAX3ENZ4_PAEUR</name>
<proteinExistence type="predicted"/>
<keyword evidence="1" id="KW-0472">Membrane</keyword>
<sequence length="80" mass="8268">MKMIILAIAVWVLTGLIAVLGVTAGATIWAYMEPVVDTAPMPVSYFAVASVGFLALLLSLGVSVGITVHAARCNASSKTF</sequence>
<keyword evidence="1" id="KW-1133">Transmembrane helix</keyword>
<organism evidence="2 3">
    <name type="scientific">Paenarthrobacter ureafaciens</name>
    <dbReference type="NCBI Taxonomy" id="37931"/>
    <lineage>
        <taxon>Bacteria</taxon>
        <taxon>Bacillati</taxon>
        <taxon>Actinomycetota</taxon>
        <taxon>Actinomycetes</taxon>
        <taxon>Micrococcales</taxon>
        <taxon>Micrococcaceae</taxon>
        <taxon>Paenarthrobacter</taxon>
    </lineage>
</organism>
<dbReference type="RefSeq" id="WP_166186493.1">
    <property type="nucleotide sequence ID" value="NZ_CP101181.1"/>
</dbReference>
<evidence type="ECO:0000313" key="3">
    <source>
        <dbReference type="Proteomes" id="UP001163293"/>
    </source>
</evidence>
<dbReference type="Proteomes" id="UP001163293">
    <property type="component" value="Plasmid unnamed1"/>
</dbReference>
<keyword evidence="2" id="KW-0614">Plasmid</keyword>
<protein>
    <submittedName>
        <fullName evidence="2">Uncharacterized protein</fullName>
    </submittedName>
</protein>
<dbReference type="AlphaFoldDB" id="A0AAX3ENZ4"/>
<keyword evidence="1" id="KW-0812">Transmembrane</keyword>
<feature type="transmembrane region" description="Helical" evidence="1">
    <location>
        <begin position="45"/>
        <end position="68"/>
    </location>
</feature>
<accession>A0AAX3ENZ4</accession>
<geneLocation type="plasmid" evidence="2 3">
    <name>unnamed1</name>
</geneLocation>
<evidence type="ECO:0000313" key="2">
    <source>
        <dbReference type="EMBL" id="UYV99882.1"/>
    </source>
</evidence>
<reference evidence="2" key="1">
    <citation type="submission" date="2022-07" db="EMBL/GenBank/DDBJ databases">
        <authorList>
            <person name="Wu T."/>
        </authorList>
    </citation>
    <scope>NUCLEOTIDE SEQUENCE</scope>
    <source>
        <strain evidence="2">SD-1</strain>
        <plasmid evidence="2">unnamed1</plasmid>
    </source>
</reference>
<evidence type="ECO:0000256" key="1">
    <source>
        <dbReference type="SAM" id="Phobius"/>
    </source>
</evidence>
<gene>
    <name evidence="2" type="ORF">NL394_22375</name>
</gene>
<dbReference type="EMBL" id="CP101186">
    <property type="protein sequence ID" value="UYV99882.1"/>
    <property type="molecule type" value="Genomic_DNA"/>
</dbReference>
<keyword evidence="3" id="KW-1185">Reference proteome</keyword>